<protein>
    <submittedName>
        <fullName evidence="1">Uncharacterized protein</fullName>
    </submittedName>
</protein>
<reference evidence="1" key="1">
    <citation type="journal article" date="2020" name="BMC Genomics">
        <title>Correction to: Identification and distribution of gene clusters required for synthesis of sphingolipid metabolism inhibitors in diverse species of the filamentous fungus Fusarium.</title>
        <authorList>
            <person name="Kim H.S."/>
            <person name="Lohmar J.M."/>
            <person name="Busman M."/>
            <person name="Brown D.W."/>
            <person name="Naumann T.A."/>
            <person name="Divon H.H."/>
            <person name="Lysoe E."/>
            <person name="Uhlig S."/>
            <person name="Proctor R.H."/>
        </authorList>
    </citation>
    <scope>NUCLEOTIDE SEQUENCE</scope>
    <source>
        <strain evidence="1">NRRL 22465</strain>
    </source>
</reference>
<name>A0A8H4U0H8_9HYPO</name>
<dbReference type="EMBL" id="JABEYC010001219">
    <property type="protein sequence ID" value="KAF4967513.1"/>
    <property type="molecule type" value="Genomic_DNA"/>
</dbReference>
<evidence type="ECO:0000313" key="1">
    <source>
        <dbReference type="EMBL" id="KAF4967513.1"/>
    </source>
</evidence>
<evidence type="ECO:0000313" key="2">
    <source>
        <dbReference type="Proteomes" id="UP000635477"/>
    </source>
</evidence>
<keyword evidence="2" id="KW-1185">Reference proteome</keyword>
<accession>A0A8H4U0H8</accession>
<gene>
    <name evidence="1" type="ORF">FZEAL_10525</name>
</gene>
<dbReference type="AlphaFoldDB" id="A0A8H4U0H8"/>
<dbReference type="Proteomes" id="UP000635477">
    <property type="component" value="Unassembled WGS sequence"/>
</dbReference>
<organism evidence="1 2">
    <name type="scientific">Fusarium zealandicum</name>
    <dbReference type="NCBI Taxonomy" id="1053134"/>
    <lineage>
        <taxon>Eukaryota</taxon>
        <taxon>Fungi</taxon>
        <taxon>Dikarya</taxon>
        <taxon>Ascomycota</taxon>
        <taxon>Pezizomycotina</taxon>
        <taxon>Sordariomycetes</taxon>
        <taxon>Hypocreomycetidae</taxon>
        <taxon>Hypocreales</taxon>
        <taxon>Nectriaceae</taxon>
        <taxon>Fusarium</taxon>
        <taxon>Fusarium staphyleae species complex</taxon>
    </lineage>
</organism>
<sequence length="144" mass="15633">MASVASEPSWAKPIQARVVHVALCSSPPCSIRDPLSWTSLGAWSNTRAPLPMSCPRVANNPRQQRGLARYVIGMAAIILPQPPSAQKKGDREKHGLFAVDHSVDWGPLEIGFDSRPVFESETPWTLTAPDVWALGSAHVDTLTL</sequence>
<comment type="caution">
    <text evidence="1">The sequence shown here is derived from an EMBL/GenBank/DDBJ whole genome shotgun (WGS) entry which is preliminary data.</text>
</comment>
<reference evidence="1" key="2">
    <citation type="submission" date="2020-05" db="EMBL/GenBank/DDBJ databases">
        <authorList>
            <person name="Kim H.-S."/>
            <person name="Proctor R.H."/>
            <person name="Brown D.W."/>
        </authorList>
    </citation>
    <scope>NUCLEOTIDE SEQUENCE</scope>
    <source>
        <strain evidence="1">NRRL 22465</strain>
    </source>
</reference>
<proteinExistence type="predicted"/>